<organism evidence="1 2">
    <name type="scientific">Canavalia gladiata</name>
    <name type="common">Sword bean</name>
    <name type="synonym">Dolichos gladiatus</name>
    <dbReference type="NCBI Taxonomy" id="3824"/>
    <lineage>
        <taxon>Eukaryota</taxon>
        <taxon>Viridiplantae</taxon>
        <taxon>Streptophyta</taxon>
        <taxon>Embryophyta</taxon>
        <taxon>Tracheophyta</taxon>
        <taxon>Spermatophyta</taxon>
        <taxon>Magnoliopsida</taxon>
        <taxon>eudicotyledons</taxon>
        <taxon>Gunneridae</taxon>
        <taxon>Pentapetalae</taxon>
        <taxon>rosids</taxon>
        <taxon>fabids</taxon>
        <taxon>Fabales</taxon>
        <taxon>Fabaceae</taxon>
        <taxon>Papilionoideae</taxon>
        <taxon>50 kb inversion clade</taxon>
        <taxon>NPAAA clade</taxon>
        <taxon>indigoferoid/millettioid clade</taxon>
        <taxon>Phaseoleae</taxon>
        <taxon>Canavalia</taxon>
    </lineage>
</organism>
<dbReference type="AlphaFoldDB" id="A0AAN9LPZ9"/>
<sequence>MHVYRREQDKSYKNRDNTAEDIETGTQAIIRRWPMGGGRKFQVYVARVGELLKLILQNGPRANICSRVVHVIFDTNGGKDEVDVEDGHVVVGESRESRDDVAIEVEGDGGDDMVLDFEGVGNEGDDVVAAIEGAGGGDKVSNS</sequence>
<protein>
    <submittedName>
        <fullName evidence="1">Uncharacterized protein</fullName>
    </submittedName>
</protein>
<gene>
    <name evidence="1" type="ORF">VNO77_20711</name>
</gene>
<dbReference type="EMBL" id="JAYMYQ010000004">
    <property type="protein sequence ID" value="KAK7340019.1"/>
    <property type="molecule type" value="Genomic_DNA"/>
</dbReference>
<keyword evidence="2" id="KW-1185">Reference proteome</keyword>
<reference evidence="1 2" key="1">
    <citation type="submission" date="2024-01" db="EMBL/GenBank/DDBJ databases">
        <title>The genomes of 5 underutilized Papilionoideae crops provide insights into root nodulation and disease resistanc.</title>
        <authorList>
            <person name="Jiang F."/>
        </authorList>
    </citation>
    <scope>NUCLEOTIDE SEQUENCE [LARGE SCALE GENOMIC DNA]</scope>
    <source>
        <strain evidence="1">LVBAO_FW01</strain>
        <tissue evidence="1">Leaves</tissue>
    </source>
</reference>
<comment type="caution">
    <text evidence="1">The sequence shown here is derived from an EMBL/GenBank/DDBJ whole genome shotgun (WGS) entry which is preliminary data.</text>
</comment>
<accession>A0AAN9LPZ9</accession>
<name>A0AAN9LPZ9_CANGL</name>
<dbReference type="Proteomes" id="UP001367508">
    <property type="component" value="Unassembled WGS sequence"/>
</dbReference>
<evidence type="ECO:0000313" key="1">
    <source>
        <dbReference type="EMBL" id="KAK7340019.1"/>
    </source>
</evidence>
<proteinExistence type="predicted"/>
<evidence type="ECO:0000313" key="2">
    <source>
        <dbReference type="Proteomes" id="UP001367508"/>
    </source>
</evidence>